<evidence type="ECO:0000313" key="5">
    <source>
        <dbReference type="Proteomes" id="UP001293593"/>
    </source>
</evidence>
<dbReference type="InterPro" id="IPR000073">
    <property type="entry name" value="AB_hydrolase_1"/>
</dbReference>
<feature type="domain" description="AB hydrolase-1" evidence="3">
    <location>
        <begin position="116"/>
        <end position="377"/>
    </location>
</feature>
<protein>
    <recommendedName>
        <fullName evidence="3">AB hydrolase-1 domain-containing protein</fullName>
    </recommendedName>
</protein>
<keyword evidence="5" id="KW-1185">Reference proteome</keyword>
<dbReference type="EMBL" id="JAWXYG010000001">
    <property type="protein sequence ID" value="KAK4284983.1"/>
    <property type="molecule type" value="Genomic_DNA"/>
</dbReference>
<dbReference type="GO" id="GO:0016787">
    <property type="term" value="F:hydrolase activity"/>
    <property type="evidence" value="ECO:0007669"/>
    <property type="project" value="UniProtKB-KW"/>
</dbReference>
<dbReference type="FunFam" id="3.40.50.1820:FF:000291">
    <property type="entry name" value="Alpha/beta-Hydrolases superfamily protein"/>
    <property type="match status" value="1"/>
</dbReference>
<keyword evidence="2" id="KW-0378">Hydrolase</keyword>
<evidence type="ECO:0000256" key="1">
    <source>
        <dbReference type="ARBA" id="ARBA00010088"/>
    </source>
</evidence>
<evidence type="ECO:0000313" key="4">
    <source>
        <dbReference type="EMBL" id="KAK4284983.1"/>
    </source>
</evidence>
<dbReference type="PANTHER" id="PTHR43248:SF14">
    <property type="entry name" value="ALPHA_BETA-HYDROLASES SUPERFAMILY PROTEIN"/>
    <property type="match status" value="1"/>
</dbReference>
<organism evidence="4 5">
    <name type="scientific">Acacia crassicarpa</name>
    <name type="common">northern wattle</name>
    <dbReference type="NCBI Taxonomy" id="499986"/>
    <lineage>
        <taxon>Eukaryota</taxon>
        <taxon>Viridiplantae</taxon>
        <taxon>Streptophyta</taxon>
        <taxon>Embryophyta</taxon>
        <taxon>Tracheophyta</taxon>
        <taxon>Spermatophyta</taxon>
        <taxon>Magnoliopsida</taxon>
        <taxon>eudicotyledons</taxon>
        <taxon>Gunneridae</taxon>
        <taxon>Pentapetalae</taxon>
        <taxon>rosids</taxon>
        <taxon>fabids</taxon>
        <taxon>Fabales</taxon>
        <taxon>Fabaceae</taxon>
        <taxon>Caesalpinioideae</taxon>
        <taxon>mimosoid clade</taxon>
        <taxon>Acacieae</taxon>
        <taxon>Acacia</taxon>
    </lineage>
</organism>
<evidence type="ECO:0000256" key="2">
    <source>
        <dbReference type="ARBA" id="ARBA00022801"/>
    </source>
</evidence>
<dbReference type="PANTHER" id="PTHR43248">
    <property type="entry name" value="2-SUCCINYL-6-HYDROXY-2,4-CYCLOHEXADIENE-1-CARBOXYLATE SYNTHASE"/>
    <property type="match status" value="1"/>
</dbReference>
<proteinExistence type="inferred from homology"/>
<dbReference type="SUPFAM" id="SSF53474">
    <property type="entry name" value="alpha/beta-Hydrolases"/>
    <property type="match status" value="1"/>
</dbReference>
<dbReference type="AlphaFoldDB" id="A0AAE1N7Z3"/>
<dbReference type="Pfam" id="PF12697">
    <property type="entry name" value="Abhydrolase_6"/>
    <property type="match status" value="1"/>
</dbReference>
<dbReference type="Gene3D" id="3.40.50.1820">
    <property type="entry name" value="alpha/beta hydrolase"/>
    <property type="match status" value="1"/>
</dbReference>
<reference evidence="4" key="1">
    <citation type="submission" date="2023-10" db="EMBL/GenBank/DDBJ databases">
        <title>Chromosome-level genome of the transformable northern wattle, Acacia crassicarpa.</title>
        <authorList>
            <person name="Massaro I."/>
            <person name="Sinha N.R."/>
            <person name="Poethig S."/>
            <person name="Leichty A.R."/>
        </authorList>
    </citation>
    <scope>NUCLEOTIDE SEQUENCE</scope>
    <source>
        <strain evidence="4">Acra3RX</strain>
        <tissue evidence="4">Leaf</tissue>
    </source>
</reference>
<gene>
    <name evidence="4" type="ORF">QN277_001740</name>
</gene>
<comment type="similarity">
    <text evidence="1">Belongs to the peptidase S33 family.</text>
</comment>
<accession>A0AAE1N7Z3</accession>
<dbReference type="InterPro" id="IPR029058">
    <property type="entry name" value="AB_hydrolase_fold"/>
</dbReference>
<evidence type="ECO:0000259" key="3">
    <source>
        <dbReference type="Pfam" id="PF12697"/>
    </source>
</evidence>
<name>A0AAE1N7Z3_9FABA</name>
<sequence>MSTVLNFPPCCTGGGSVSSSFRKVNSVSSLWMNPKAIPKVLRLSKNDNFNVYRLAPSFCSCKYQKISMALVDEKPVRKGNVVSTNSSFLAYDLIQGELVRWSSAMDRPLPDPPTAVFLHGILGSRKNWGTFTQRLAREFPTWQFLLVDLRCHGNSAAMKKRGPHTVASAALDVLKLVRELRITPRVLVGHSFGGKVVLSMVDQAAKPLARPVKVWSLDATPGKIRAGGDGEDHPAELISFLSTLPNEVSSKRDVVKALIQQGFSNDVAQWVVTNLQPTSTFGSQSSSFSWTFDLKGISEMYQSYEETNLWKIVEDVPRGVHVNFLKAERSLHRWALEDLQRIHAAEELAAEEGGGVEMHVLEDAGHWVHADNPDGLFRILSSSFRELRSKLANA</sequence>
<dbReference type="InterPro" id="IPR051601">
    <property type="entry name" value="Serine_prot/Carboxylest_S33"/>
</dbReference>
<comment type="caution">
    <text evidence="4">The sequence shown here is derived from an EMBL/GenBank/DDBJ whole genome shotgun (WGS) entry which is preliminary data.</text>
</comment>
<dbReference type="Proteomes" id="UP001293593">
    <property type="component" value="Unassembled WGS sequence"/>
</dbReference>